<dbReference type="EMBL" id="KL197727">
    <property type="protein sequence ID" value="KDQ54944.1"/>
    <property type="molecule type" value="Genomic_DNA"/>
</dbReference>
<keyword evidence="2" id="KW-1185">Reference proteome</keyword>
<reference evidence="2" key="1">
    <citation type="journal article" date="2014" name="Proc. Natl. Acad. Sci. U.S.A.">
        <title>Extensive sampling of basidiomycete genomes demonstrates inadequacy of the white-rot/brown-rot paradigm for wood decay fungi.</title>
        <authorList>
            <person name="Riley R."/>
            <person name="Salamov A.A."/>
            <person name="Brown D.W."/>
            <person name="Nagy L.G."/>
            <person name="Floudas D."/>
            <person name="Held B.W."/>
            <person name="Levasseur A."/>
            <person name="Lombard V."/>
            <person name="Morin E."/>
            <person name="Otillar R."/>
            <person name="Lindquist E.A."/>
            <person name="Sun H."/>
            <person name="LaButti K.M."/>
            <person name="Schmutz J."/>
            <person name="Jabbour D."/>
            <person name="Luo H."/>
            <person name="Baker S.E."/>
            <person name="Pisabarro A.G."/>
            <person name="Walton J.D."/>
            <person name="Blanchette R.A."/>
            <person name="Henrissat B."/>
            <person name="Martin F."/>
            <person name="Cullen D."/>
            <person name="Hibbett D.S."/>
            <person name="Grigoriev I.V."/>
        </authorList>
    </citation>
    <scope>NUCLEOTIDE SEQUENCE [LARGE SCALE GENOMIC DNA]</scope>
    <source>
        <strain evidence="2">MUCL 33604</strain>
    </source>
</reference>
<dbReference type="Proteomes" id="UP000027265">
    <property type="component" value="Unassembled WGS sequence"/>
</dbReference>
<sequence length="187" mass="20359">MYKTRRQLPDTIQLKLQITSLSLTSPTSFPGVQVTHQYPATISDGMVPSSPSVAQMSSALALFLSPSAVQDSRAIIRATDSVLRSGVTSCQDIAGPHPHHSLVVGMEFIIEPTIARLSLWLGLRLSISRRTALLSYSSQTLAQAVLVLVLVRHARWLGGIPVCKLIICAIWGSVTYPRLTLSRRDCP</sequence>
<name>A0A067PJJ0_9AGAM</name>
<gene>
    <name evidence="1" type="ORF">JAAARDRAFT_38062</name>
</gene>
<evidence type="ECO:0000313" key="2">
    <source>
        <dbReference type="Proteomes" id="UP000027265"/>
    </source>
</evidence>
<evidence type="ECO:0000313" key="1">
    <source>
        <dbReference type="EMBL" id="KDQ54944.1"/>
    </source>
</evidence>
<dbReference type="AlphaFoldDB" id="A0A067PJJ0"/>
<accession>A0A067PJJ0</accession>
<dbReference type="HOGENOM" id="CLU_1447890_0_0_1"/>
<organism evidence="1 2">
    <name type="scientific">Jaapia argillacea MUCL 33604</name>
    <dbReference type="NCBI Taxonomy" id="933084"/>
    <lineage>
        <taxon>Eukaryota</taxon>
        <taxon>Fungi</taxon>
        <taxon>Dikarya</taxon>
        <taxon>Basidiomycota</taxon>
        <taxon>Agaricomycotina</taxon>
        <taxon>Agaricomycetes</taxon>
        <taxon>Agaricomycetidae</taxon>
        <taxon>Jaapiales</taxon>
        <taxon>Jaapiaceae</taxon>
        <taxon>Jaapia</taxon>
    </lineage>
</organism>
<protein>
    <submittedName>
        <fullName evidence="1">Uncharacterized protein</fullName>
    </submittedName>
</protein>
<proteinExistence type="predicted"/>
<dbReference type="InParanoid" id="A0A067PJJ0"/>